<dbReference type="STRING" id="137265.SAMN05421684_5102"/>
<evidence type="ECO:0000313" key="1">
    <source>
        <dbReference type="EMBL" id="SDZ44389.1"/>
    </source>
</evidence>
<gene>
    <name evidence="1" type="ORF">SAMN05421684_5102</name>
</gene>
<accession>A0A1H3T4V6</accession>
<reference evidence="2" key="1">
    <citation type="submission" date="2016-10" db="EMBL/GenBank/DDBJ databases">
        <authorList>
            <person name="Varghese N."/>
            <person name="Submissions S."/>
        </authorList>
    </citation>
    <scope>NUCLEOTIDE SEQUENCE [LARGE SCALE GENOMIC DNA]</scope>
    <source>
        <strain evidence="2">DSM 44718</strain>
    </source>
</reference>
<keyword evidence="2" id="KW-1185">Reference proteome</keyword>
<name>A0A1H3T4V6_9ACTN</name>
<proteinExistence type="predicted"/>
<organism evidence="1 2">
    <name type="scientific">Asanoa ishikariensis</name>
    <dbReference type="NCBI Taxonomy" id="137265"/>
    <lineage>
        <taxon>Bacteria</taxon>
        <taxon>Bacillati</taxon>
        <taxon>Actinomycetota</taxon>
        <taxon>Actinomycetes</taxon>
        <taxon>Micromonosporales</taxon>
        <taxon>Micromonosporaceae</taxon>
        <taxon>Asanoa</taxon>
    </lineage>
</organism>
<evidence type="ECO:0000313" key="2">
    <source>
        <dbReference type="Proteomes" id="UP000199632"/>
    </source>
</evidence>
<protein>
    <submittedName>
        <fullName evidence="1">Uncharacterized protein</fullName>
    </submittedName>
</protein>
<sequence length="172" mass="17818">MMAWMDVTVVRSNVRSIVGLLGLGLLIAAVVRLAPDVDAAPPQEWQPPAGYAVAETVPVSADRMLRLWIGPAGWHVESLSAGRSESAMGAARGGDQFAVSEILGGFVGVVPTAGTHAVTIRAPGDAPVHVDVHDGMFLAPVFPADQQLLVTPLDANDKPLTAEVSVLIAGRG</sequence>
<dbReference type="AlphaFoldDB" id="A0A1H3T4V6"/>
<dbReference type="Proteomes" id="UP000199632">
    <property type="component" value="Unassembled WGS sequence"/>
</dbReference>
<dbReference type="EMBL" id="FNQB01000003">
    <property type="protein sequence ID" value="SDZ44389.1"/>
    <property type="molecule type" value="Genomic_DNA"/>
</dbReference>